<comment type="caution">
    <text evidence="1">The sequence shown here is derived from an EMBL/GenBank/DDBJ whole genome shotgun (WGS) entry which is preliminary data.</text>
</comment>
<reference evidence="1 2" key="1">
    <citation type="journal article" date="2020" name="Harmful Algae">
        <title>Molecular and morphological characterization of a novel dihydroanatoxin-a producing Microcoleus species (cyanobacteria) from the Russian River, California, USA.</title>
        <authorList>
            <person name="Conklin K.Y."/>
            <person name="Stancheva R."/>
            <person name="Otten T.G."/>
            <person name="Fadness R."/>
            <person name="Boyer G.L."/>
            <person name="Read B."/>
            <person name="Zhang X."/>
            <person name="Sheath R.G."/>
        </authorList>
    </citation>
    <scope>NUCLEOTIDE SEQUENCE [LARGE SCALE GENOMIC DNA]</scope>
    <source>
        <strain evidence="1 2">PTRS2</strain>
    </source>
</reference>
<sequence length="115" mass="11771">MVCAEDNVSFSGIILTVDSGTEGTNNKVFDAVAVDIAGTADCAPAETFGIGAVEGETILTVELGKVDAGGEFLSAKDDLTFACGVDVIGVCTERSDYDIVYFVAVDISGFANSNS</sequence>
<proteinExistence type="predicted"/>
<evidence type="ECO:0000313" key="2">
    <source>
        <dbReference type="Proteomes" id="UP001384579"/>
    </source>
</evidence>
<gene>
    <name evidence="1" type="ORF">WMG39_21035</name>
</gene>
<evidence type="ECO:0000313" key="1">
    <source>
        <dbReference type="EMBL" id="MEK0187316.1"/>
    </source>
</evidence>
<protein>
    <submittedName>
        <fullName evidence="1">Uncharacterized protein</fullName>
    </submittedName>
</protein>
<dbReference type="Proteomes" id="UP001384579">
    <property type="component" value="Unassembled WGS sequence"/>
</dbReference>
<keyword evidence="2" id="KW-1185">Reference proteome</keyword>
<name>A0ABU8YSG4_9CYAN</name>
<dbReference type="RefSeq" id="WP_340519183.1">
    <property type="nucleotide sequence ID" value="NZ_JBBLXS010000337.1"/>
</dbReference>
<dbReference type="EMBL" id="JBBLXS010000337">
    <property type="protein sequence ID" value="MEK0187316.1"/>
    <property type="molecule type" value="Genomic_DNA"/>
</dbReference>
<organism evidence="1 2">
    <name type="scientific">Microcoleus anatoxicus PTRS2</name>
    <dbReference type="NCBI Taxonomy" id="2705321"/>
    <lineage>
        <taxon>Bacteria</taxon>
        <taxon>Bacillati</taxon>
        <taxon>Cyanobacteriota</taxon>
        <taxon>Cyanophyceae</taxon>
        <taxon>Oscillatoriophycideae</taxon>
        <taxon>Oscillatoriales</taxon>
        <taxon>Microcoleaceae</taxon>
        <taxon>Microcoleus</taxon>
        <taxon>Microcoleus anatoxicus</taxon>
    </lineage>
</organism>
<accession>A0ABU8YSG4</accession>